<dbReference type="Gene3D" id="1.20.1270.50">
    <property type="entry name" value="Glycoside hydrolase family 38, central domain"/>
    <property type="match status" value="1"/>
</dbReference>
<evidence type="ECO:0000259" key="5">
    <source>
        <dbReference type="SMART" id="SM00872"/>
    </source>
</evidence>
<dbReference type="GO" id="GO:0004559">
    <property type="term" value="F:alpha-mannosidase activity"/>
    <property type="evidence" value="ECO:0007669"/>
    <property type="project" value="InterPro"/>
</dbReference>
<dbReference type="PANTHER" id="PTHR46017:SF2">
    <property type="entry name" value="MANNOSYLGLYCERATE HYDROLASE"/>
    <property type="match status" value="1"/>
</dbReference>
<evidence type="ECO:0000256" key="2">
    <source>
        <dbReference type="ARBA" id="ARBA00022723"/>
    </source>
</evidence>
<dbReference type="PANTHER" id="PTHR46017">
    <property type="entry name" value="ALPHA-MANNOSIDASE 2C1"/>
    <property type="match status" value="1"/>
</dbReference>
<dbReference type="GO" id="GO:0030246">
    <property type="term" value="F:carbohydrate binding"/>
    <property type="evidence" value="ECO:0007669"/>
    <property type="project" value="InterPro"/>
</dbReference>
<name>A0A2S0NJ14_9MOLU</name>
<dbReference type="SUPFAM" id="SSF88713">
    <property type="entry name" value="Glycoside hydrolase/deacetylase"/>
    <property type="match status" value="1"/>
</dbReference>
<dbReference type="GO" id="GO:0006013">
    <property type="term" value="P:mannose metabolic process"/>
    <property type="evidence" value="ECO:0007669"/>
    <property type="project" value="InterPro"/>
</dbReference>
<dbReference type="EMBL" id="CP027019">
    <property type="protein sequence ID" value="AVP48994.1"/>
    <property type="molecule type" value="Genomic_DNA"/>
</dbReference>
<dbReference type="Pfam" id="PF09261">
    <property type="entry name" value="Alpha-mann_mid"/>
    <property type="match status" value="1"/>
</dbReference>
<dbReference type="InterPro" id="IPR011330">
    <property type="entry name" value="Glyco_hydro/deAcase_b/a-brl"/>
</dbReference>
<dbReference type="Gene3D" id="3.20.110.10">
    <property type="entry name" value="Glycoside hydrolase 38, N terminal domain"/>
    <property type="match status" value="1"/>
</dbReference>
<sequence>MENIKKKKKIYIVPHTHWDKEWYFIKDVSDIYLIDNMKYIIEKSKTQDSAPFCWDGQSSIIDDYLKFYPEEKNTIKQLITDRKLIVGPWYTQPDTFNTLGESIVRNLLIGTKISEEFGHSMQVAYLPDSFGTNSNFGQIINKSKNLGVINWRGAEDNFIQNSLFNLWEAEDGSIVPLYNLFRHGYFTGVGGLLQQYDKNWSKNRNVNWDPKNNAVDHAQFYIDFLQKELEILIPLAKSTNNRFLIPVGSDQMPMVEGWENVVKAMNEIDPNNQYILSDFENFMFDLINDKEVMKNAKKIKGQFRYGKYARAHKTISSSRYDIKQLSRKAENMLYKELEPISLIYKKMGGNYPHQVILEATKMLISCHAHDSLGGCNTDETNRAIIARLESAIGLIEGQITLIKKRISESINMNNNEILLFNLEPQERDMDFILKLNTKKEAFELYEDTVQMKFSYLNQLCFDNDNFKIIDSSLNKEIKQKTQTESISNGDINGTNIFLNTQKVRYQTEIQLKTHMSGFGYKVITLIEKDGKNCLQNVIQNKIENNFFELKIENNNIILNDKIHNRIHTNIFSLEAHIDAGDTYDYSPPQNLQTSIQKLKKIEYWTQTNNDSNILNLNYLFGFKTNDNYKEYELLEQQINVQIILIDKIFDIRISLENQVKNIRWRALFNTEIINPDVSYADQSFAITKRPIHDQSMMIYETQKWVDMPIEIESTESLVYLKNQELAFGVFTNGTNEYQIIGENDKFLAITLFRGVSFIGNRNLLYRKGRASGIDDYPHPTPESNLLKKMNFRLGFSITNQIDDLNKISKSFVLDSVYYQRQFVNSFQWKGDTFVLSKNQLPKKPSKEQWFLKIKKLDNLIITALKESWDQKSAIIRIYNPTKNEIILEDNCLIEELDITENLIQKSNKHTFKPNEFKTLKLVF</sequence>
<keyword evidence="4" id="KW-0326">Glycosidase</keyword>
<dbReference type="Gene3D" id="2.70.98.30">
    <property type="entry name" value="Golgi alpha-mannosidase II, domain 4"/>
    <property type="match status" value="1"/>
</dbReference>
<keyword evidence="2" id="KW-0479">Metal-binding</keyword>
<keyword evidence="3" id="KW-0378">Hydrolase</keyword>
<dbReference type="SMART" id="SM00872">
    <property type="entry name" value="Alpha-mann_mid"/>
    <property type="match status" value="1"/>
</dbReference>
<comment type="similarity">
    <text evidence="1">Belongs to the glycosyl hydrolase 38 family.</text>
</comment>
<evidence type="ECO:0000256" key="3">
    <source>
        <dbReference type="ARBA" id="ARBA00022801"/>
    </source>
</evidence>
<dbReference type="InterPro" id="IPR028995">
    <property type="entry name" value="Glyco_hydro_57/38_cen_sf"/>
</dbReference>
<proteinExistence type="inferred from homology"/>
<dbReference type="Proteomes" id="UP000239250">
    <property type="component" value="Chromosome"/>
</dbReference>
<dbReference type="RefSeq" id="WP_303662340.1">
    <property type="nucleotide sequence ID" value="NZ_CP027019.1"/>
</dbReference>
<dbReference type="InterPro" id="IPR015341">
    <property type="entry name" value="Glyco_hydro_38_cen"/>
</dbReference>
<feature type="domain" description="Glycoside hydrolase family 38 central" evidence="5">
    <location>
        <begin position="310"/>
        <end position="388"/>
    </location>
</feature>
<dbReference type="Pfam" id="PF01074">
    <property type="entry name" value="Glyco_hydro_38N"/>
    <property type="match status" value="1"/>
</dbReference>
<gene>
    <name evidence="6" type="ORF">C5T88_00095</name>
</gene>
<protein>
    <recommendedName>
        <fullName evidence="5">Glycoside hydrolase family 38 central domain-containing protein</fullName>
    </recommendedName>
</protein>
<dbReference type="GO" id="GO:0046872">
    <property type="term" value="F:metal ion binding"/>
    <property type="evidence" value="ECO:0007669"/>
    <property type="project" value="UniProtKB-KW"/>
</dbReference>
<evidence type="ECO:0000313" key="7">
    <source>
        <dbReference type="Proteomes" id="UP000239250"/>
    </source>
</evidence>
<evidence type="ECO:0000256" key="4">
    <source>
        <dbReference type="ARBA" id="ARBA00023295"/>
    </source>
</evidence>
<dbReference type="InterPro" id="IPR000602">
    <property type="entry name" value="Glyco_hydro_38_N"/>
</dbReference>
<dbReference type="AlphaFoldDB" id="A0A2S0NJ14"/>
<organism evidence="6 7">
    <name type="scientific">Williamsoniiplasma luminosum</name>
    <dbReference type="NCBI Taxonomy" id="214888"/>
    <lineage>
        <taxon>Bacteria</taxon>
        <taxon>Bacillati</taxon>
        <taxon>Mycoplasmatota</taxon>
        <taxon>Mollicutes</taxon>
        <taxon>Entomoplasmatales</taxon>
        <taxon>Williamsoniiplasma</taxon>
    </lineage>
</organism>
<evidence type="ECO:0000313" key="6">
    <source>
        <dbReference type="EMBL" id="AVP48994.1"/>
    </source>
</evidence>
<dbReference type="SUPFAM" id="SSF88688">
    <property type="entry name" value="Families 57/38 glycoside transferase middle domain"/>
    <property type="match status" value="1"/>
</dbReference>
<dbReference type="InterPro" id="IPR011013">
    <property type="entry name" value="Gal_mutarotase_sf_dom"/>
</dbReference>
<dbReference type="InterPro" id="IPR037094">
    <property type="entry name" value="Glyco_hydro_38_cen_sf"/>
</dbReference>
<dbReference type="InterPro" id="IPR027291">
    <property type="entry name" value="Glyco_hydro_38_N_sf"/>
</dbReference>
<reference evidence="7" key="1">
    <citation type="submission" date="2018-02" db="EMBL/GenBank/DDBJ databases">
        <title>Firefly genomes illuminate parallel origins of bioluminescence in beetles.</title>
        <authorList>
            <person name="Fallon T.R."/>
            <person name="Lower S.E.S."/>
            <person name="Behringer M."/>
            <person name="Weng J.-K."/>
        </authorList>
    </citation>
    <scope>NUCLEOTIDE SEQUENCE [LARGE SCALE GENOMIC DNA]</scope>
</reference>
<evidence type="ECO:0000256" key="1">
    <source>
        <dbReference type="ARBA" id="ARBA00009792"/>
    </source>
</evidence>
<dbReference type="SUPFAM" id="SSF74650">
    <property type="entry name" value="Galactose mutarotase-like"/>
    <property type="match status" value="1"/>
</dbReference>
<accession>A0A2S0NJ14</accession>
<dbReference type="GO" id="GO:0009313">
    <property type="term" value="P:oligosaccharide catabolic process"/>
    <property type="evidence" value="ECO:0007669"/>
    <property type="project" value="TreeGrafter"/>
</dbReference>